<proteinExistence type="predicted"/>
<dbReference type="Gene3D" id="1.10.3300.10">
    <property type="entry name" value="Jann2411-like domain"/>
    <property type="match status" value="1"/>
</dbReference>
<sequence>MTAAADLPTTTSPVTPAPGELEFVRAFVNTLDIEAHTERLADPASWAKWAAEHDLGAAATAADLREARALRETLRQALLANHDRAPLPAETIEALDAAADRSRPALQFSGRGSHLVPRGSGVDALFGRVVATVAAALADGTWQRLKVCASDDCRWAFYDTSRSRTGQWCSMSICGNRAKQARYRDRAGAREQP</sequence>
<dbReference type="Pfam" id="PF07336">
    <property type="entry name" value="ABATE"/>
    <property type="match status" value="1"/>
</dbReference>
<keyword evidence="3" id="KW-1185">Reference proteome</keyword>
<reference evidence="2" key="1">
    <citation type="submission" date="2022-08" db="EMBL/GenBank/DDBJ databases">
        <authorList>
            <person name="Deng Y."/>
            <person name="Han X.-F."/>
            <person name="Zhang Y.-Q."/>
        </authorList>
    </citation>
    <scope>NUCLEOTIDE SEQUENCE</scope>
    <source>
        <strain evidence="2">CPCC 203386</strain>
    </source>
</reference>
<evidence type="ECO:0000313" key="2">
    <source>
        <dbReference type="EMBL" id="MCS5735616.1"/>
    </source>
</evidence>
<gene>
    <name evidence="2" type="ORF">N1032_17875</name>
</gene>
<evidence type="ECO:0000313" key="3">
    <source>
        <dbReference type="Proteomes" id="UP001165586"/>
    </source>
</evidence>
<dbReference type="Proteomes" id="UP001165586">
    <property type="component" value="Unassembled WGS sequence"/>
</dbReference>
<dbReference type="PANTHER" id="PTHR35525">
    <property type="entry name" value="BLL6575 PROTEIN"/>
    <property type="match status" value="1"/>
</dbReference>
<dbReference type="PANTHER" id="PTHR35525:SF3">
    <property type="entry name" value="BLL6575 PROTEIN"/>
    <property type="match status" value="1"/>
</dbReference>
<dbReference type="InterPro" id="IPR021005">
    <property type="entry name" value="Znf_CGNR"/>
</dbReference>
<accession>A0ABT2H6N5</accession>
<feature type="domain" description="Zinc finger CGNR" evidence="1">
    <location>
        <begin position="144"/>
        <end position="186"/>
    </location>
</feature>
<dbReference type="RefSeq" id="WP_259540558.1">
    <property type="nucleotide sequence ID" value="NZ_JANLCJ010000007.1"/>
</dbReference>
<protein>
    <submittedName>
        <fullName evidence="2">CGNR zinc finger domain-containing protein</fullName>
    </submittedName>
</protein>
<organism evidence="2 3">
    <name type="scientific">Herbiconiux daphne</name>
    <dbReference type="NCBI Taxonomy" id="2970914"/>
    <lineage>
        <taxon>Bacteria</taxon>
        <taxon>Bacillati</taxon>
        <taxon>Actinomycetota</taxon>
        <taxon>Actinomycetes</taxon>
        <taxon>Micrococcales</taxon>
        <taxon>Microbacteriaceae</taxon>
        <taxon>Herbiconiux</taxon>
    </lineage>
</organism>
<dbReference type="SUPFAM" id="SSF160904">
    <property type="entry name" value="Jann2411-like"/>
    <property type="match status" value="1"/>
</dbReference>
<evidence type="ECO:0000259" key="1">
    <source>
        <dbReference type="Pfam" id="PF11706"/>
    </source>
</evidence>
<name>A0ABT2H6N5_9MICO</name>
<dbReference type="InterPro" id="IPR010852">
    <property type="entry name" value="ABATE"/>
</dbReference>
<dbReference type="Pfam" id="PF11706">
    <property type="entry name" value="zf-CGNR"/>
    <property type="match status" value="1"/>
</dbReference>
<comment type="caution">
    <text evidence="2">The sequence shown here is derived from an EMBL/GenBank/DDBJ whole genome shotgun (WGS) entry which is preliminary data.</text>
</comment>
<dbReference type="EMBL" id="JANLCJ010000007">
    <property type="protein sequence ID" value="MCS5735616.1"/>
    <property type="molecule type" value="Genomic_DNA"/>
</dbReference>
<dbReference type="InterPro" id="IPR023286">
    <property type="entry name" value="ABATE_dom_sf"/>
</dbReference>